<gene>
    <name evidence="1" type="ORF">J3Q64DRAFT_1647261</name>
</gene>
<sequence length="159" mass="18666">MDFLHQSNDLVSEADTIDREVAAITAPLALNSPDYHPHLNHHNSQSQNQYQQYQNQFSNKRAMEILQTEVTGLAEQLAILRWQQVERDTRKRQLRWSWWWLGKTVLKHALVDTIIFFVVFLIMSRQGSPWAHMVLQRIGGGTQKMIRSFVRRAVLWKAT</sequence>
<organism evidence="1 2">
    <name type="scientific">Phycomyces blakesleeanus</name>
    <dbReference type="NCBI Taxonomy" id="4837"/>
    <lineage>
        <taxon>Eukaryota</taxon>
        <taxon>Fungi</taxon>
        <taxon>Fungi incertae sedis</taxon>
        <taxon>Mucoromycota</taxon>
        <taxon>Mucoromycotina</taxon>
        <taxon>Mucoromycetes</taxon>
        <taxon>Mucorales</taxon>
        <taxon>Phycomycetaceae</taxon>
        <taxon>Phycomyces</taxon>
    </lineage>
</organism>
<evidence type="ECO:0000313" key="1">
    <source>
        <dbReference type="EMBL" id="KAL0076713.1"/>
    </source>
</evidence>
<reference evidence="1 2" key="1">
    <citation type="submission" date="2024-04" db="EMBL/GenBank/DDBJ databases">
        <title>Symmetric and asymmetric DNA N6-adenine methylation regulates different biological responses in Mucorales.</title>
        <authorList>
            <consortium name="Lawrence Berkeley National Laboratory"/>
            <person name="Lax C."/>
            <person name="Mondo S.J."/>
            <person name="Osorio-Concepcion M."/>
            <person name="Muszewska A."/>
            <person name="Corrochano-Luque M."/>
            <person name="Gutierrez G."/>
            <person name="Riley R."/>
            <person name="Lipzen A."/>
            <person name="Guo J."/>
            <person name="Hundley H."/>
            <person name="Amirebrahimi M."/>
            <person name="Ng V."/>
            <person name="Lorenzo-Gutierrez D."/>
            <person name="Binder U."/>
            <person name="Yang J."/>
            <person name="Song Y."/>
            <person name="Canovas D."/>
            <person name="Navarro E."/>
            <person name="Freitag M."/>
            <person name="Gabaldon T."/>
            <person name="Grigoriev I.V."/>
            <person name="Corrochano L.M."/>
            <person name="Nicolas F.E."/>
            <person name="Garre V."/>
        </authorList>
    </citation>
    <scope>NUCLEOTIDE SEQUENCE [LARGE SCALE GENOMIC DNA]</scope>
    <source>
        <strain evidence="1 2">L51</strain>
    </source>
</reference>
<keyword evidence="2" id="KW-1185">Reference proteome</keyword>
<proteinExistence type="predicted"/>
<evidence type="ECO:0000313" key="2">
    <source>
        <dbReference type="Proteomes" id="UP001448207"/>
    </source>
</evidence>
<name>A0ABR3AMR6_PHYBL</name>
<protein>
    <submittedName>
        <fullName evidence="1">Uncharacterized protein</fullName>
    </submittedName>
</protein>
<dbReference type="EMBL" id="JBCLYO010000030">
    <property type="protein sequence ID" value="KAL0076713.1"/>
    <property type="molecule type" value="Genomic_DNA"/>
</dbReference>
<comment type="caution">
    <text evidence="1">The sequence shown here is derived from an EMBL/GenBank/DDBJ whole genome shotgun (WGS) entry which is preliminary data.</text>
</comment>
<dbReference type="Proteomes" id="UP001448207">
    <property type="component" value="Unassembled WGS sequence"/>
</dbReference>
<accession>A0ABR3AMR6</accession>